<keyword evidence="2" id="KW-1185">Reference proteome</keyword>
<proteinExistence type="predicted"/>
<feature type="non-terminal residue" evidence="1">
    <location>
        <position position="262"/>
    </location>
</feature>
<accession>A0A2I0J1F6</accession>
<feature type="non-terminal residue" evidence="1">
    <location>
        <position position="1"/>
    </location>
</feature>
<sequence length="262" mass="29450">TCRLMNNITCSIPDFTCVSPAKLVKLLELRETNHIEFCRIKNVLDEVLHMRSSPELCDILKLLMDPAWVATGLKIDFDMLINFLVVFPELELDWLAQPVESGSKGEILVIECEWASTRIGEMITLDGESDQKISSFPLISSEFFEDMESSWKGRIKRIHIEDEFAEVERAAEALSLAVSEDFLPIISRIKAMTAPLGGPKGDISYSREHGAVWFKGKRFAPTVWAGTSGEEQIKQLKPAVDSKGRKVGEEWFTTLKVEDALA</sequence>
<dbReference type="InterPro" id="IPR053276">
    <property type="entry name" value="MtDNA_mismatch_repair_MutS"/>
</dbReference>
<protein>
    <submittedName>
        <fullName evidence="1">Uncharacterized protein</fullName>
    </submittedName>
</protein>
<dbReference type="STRING" id="22663.A0A2I0J1F6"/>
<reference evidence="1 2" key="1">
    <citation type="submission" date="2017-11" db="EMBL/GenBank/DDBJ databases">
        <title>De-novo sequencing of pomegranate (Punica granatum L.) genome.</title>
        <authorList>
            <person name="Akparov Z."/>
            <person name="Amiraslanov A."/>
            <person name="Hajiyeva S."/>
            <person name="Abbasov M."/>
            <person name="Kaur K."/>
            <person name="Hamwieh A."/>
            <person name="Solovyev V."/>
            <person name="Salamov A."/>
            <person name="Braich B."/>
            <person name="Kosarev P."/>
            <person name="Mahmoud A."/>
            <person name="Hajiyev E."/>
            <person name="Babayeva S."/>
            <person name="Izzatullayeva V."/>
            <person name="Mammadov A."/>
            <person name="Mammadov A."/>
            <person name="Sharifova S."/>
            <person name="Ojaghi J."/>
            <person name="Eynullazada K."/>
            <person name="Bayramov B."/>
            <person name="Abdulazimova A."/>
            <person name="Shahmuradov I."/>
        </authorList>
    </citation>
    <scope>NUCLEOTIDE SEQUENCE [LARGE SCALE GENOMIC DNA]</scope>
    <source>
        <strain evidence="2">cv. AG2017</strain>
        <tissue evidence="1">Leaf</tissue>
    </source>
</reference>
<dbReference type="EMBL" id="PGOL01002147">
    <property type="protein sequence ID" value="PKI50078.1"/>
    <property type="molecule type" value="Genomic_DNA"/>
</dbReference>
<evidence type="ECO:0000313" key="2">
    <source>
        <dbReference type="Proteomes" id="UP000233551"/>
    </source>
</evidence>
<organism evidence="1 2">
    <name type="scientific">Punica granatum</name>
    <name type="common">Pomegranate</name>
    <dbReference type="NCBI Taxonomy" id="22663"/>
    <lineage>
        <taxon>Eukaryota</taxon>
        <taxon>Viridiplantae</taxon>
        <taxon>Streptophyta</taxon>
        <taxon>Embryophyta</taxon>
        <taxon>Tracheophyta</taxon>
        <taxon>Spermatophyta</taxon>
        <taxon>Magnoliopsida</taxon>
        <taxon>eudicotyledons</taxon>
        <taxon>Gunneridae</taxon>
        <taxon>Pentapetalae</taxon>
        <taxon>rosids</taxon>
        <taxon>malvids</taxon>
        <taxon>Myrtales</taxon>
        <taxon>Lythraceae</taxon>
        <taxon>Punica</taxon>
    </lineage>
</organism>
<name>A0A2I0J1F6_PUNGR</name>
<dbReference type="AlphaFoldDB" id="A0A2I0J1F6"/>
<gene>
    <name evidence="1" type="ORF">CRG98_029516</name>
</gene>
<comment type="caution">
    <text evidence="1">The sequence shown here is derived from an EMBL/GenBank/DDBJ whole genome shotgun (WGS) entry which is preliminary data.</text>
</comment>
<dbReference type="Proteomes" id="UP000233551">
    <property type="component" value="Unassembled WGS sequence"/>
</dbReference>
<evidence type="ECO:0000313" key="1">
    <source>
        <dbReference type="EMBL" id="PKI50078.1"/>
    </source>
</evidence>
<dbReference type="PANTHER" id="PTHR48448">
    <property type="entry name" value="MUTL PROTEIN ISOFORM 1"/>
    <property type="match status" value="1"/>
</dbReference>
<dbReference type="PANTHER" id="PTHR48448:SF1">
    <property type="entry name" value="MUTL PROTEIN ISOFORM 1"/>
    <property type="match status" value="1"/>
</dbReference>